<dbReference type="InterPro" id="IPR024079">
    <property type="entry name" value="MetalloPept_cat_dom_sf"/>
</dbReference>
<evidence type="ECO:0000313" key="3">
    <source>
        <dbReference type="Proteomes" id="UP001321473"/>
    </source>
</evidence>
<dbReference type="Pfam" id="PF01431">
    <property type="entry name" value="Peptidase_M13"/>
    <property type="match status" value="1"/>
</dbReference>
<dbReference type="AlphaFoldDB" id="A0AAQ4DME1"/>
<dbReference type="PROSITE" id="PS51885">
    <property type="entry name" value="NEPRILYSIN"/>
    <property type="match status" value="1"/>
</dbReference>
<name>A0AAQ4DME1_AMBAM</name>
<proteinExistence type="predicted"/>
<dbReference type="Proteomes" id="UP001321473">
    <property type="component" value="Unassembled WGS sequence"/>
</dbReference>
<dbReference type="InterPro" id="IPR000718">
    <property type="entry name" value="Peptidase_M13"/>
</dbReference>
<dbReference type="GO" id="GO:0006508">
    <property type="term" value="P:proteolysis"/>
    <property type="evidence" value="ECO:0007669"/>
    <property type="project" value="InterPro"/>
</dbReference>
<dbReference type="EMBL" id="JARKHS020029148">
    <property type="protein sequence ID" value="KAK8763631.1"/>
    <property type="molecule type" value="Genomic_DNA"/>
</dbReference>
<dbReference type="SUPFAM" id="SSF55486">
    <property type="entry name" value="Metalloproteases ('zincins'), catalytic domain"/>
    <property type="match status" value="1"/>
</dbReference>
<accession>A0AAQ4DME1</accession>
<comment type="caution">
    <text evidence="2">The sequence shown here is derived from an EMBL/GenBank/DDBJ whole genome shotgun (WGS) entry which is preliminary data.</text>
</comment>
<sequence>MLRSGNFMMFWSKFQESLIAERVYYKYYMSYFEAFAGVNESKPTEEEVAKTAAIESDILRRFMEARSIVDRTLEDITESARERFATVASGSNSSGSNASAAAKSKLDKLRVSLWPPDSLLKWRALSEMYSSFAPAQESLARYWVHGHERLRQLSEQPQYAQALAQRANFLMPLIRYDYLRNVVSVSMATLQRPLFYLYGTPAMTHGGLGFTFAKELVKSLDSTGLMVDPSGRIDDSWVPAEWREHTAQRARCLPSGDDIFPEVPALRIAHDAFLRRRRREAGGTRLSPLWSDQQARPTFAAFNVTTANSGLSREFEVPPSVYSAVS</sequence>
<evidence type="ECO:0000259" key="1">
    <source>
        <dbReference type="Pfam" id="PF01431"/>
    </source>
</evidence>
<dbReference type="GO" id="GO:0004222">
    <property type="term" value="F:metalloendopeptidase activity"/>
    <property type="evidence" value="ECO:0007669"/>
    <property type="project" value="InterPro"/>
</dbReference>
<feature type="domain" description="Peptidase M13 C-terminal" evidence="1">
    <location>
        <begin position="178"/>
        <end position="253"/>
    </location>
</feature>
<protein>
    <recommendedName>
        <fullName evidence="1">Peptidase M13 C-terminal domain-containing protein</fullName>
    </recommendedName>
</protein>
<dbReference type="InterPro" id="IPR042089">
    <property type="entry name" value="Peptidase_M13_dom_2"/>
</dbReference>
<dbReference type="Gene3D" id="1.10.1380.10">
    <property type="entry name" value="Neutral endopeptidase , domain2"/>
    <property type="match status" value="1"/>
</dbReference>
<keyword evidence="3" id="KW-1185">Reference proteome</keyword>
<evidence type="ECO:0000313" key="2">
    <source>
        <dbReference type="EMBL" id="KAK8763631.1"/>
    </source>
</evidence>
<gene>
    <name evidence="2" type="ORF">V5799_033760</name>
</gene>
<dbReference type="InterPro" id="IPR018497">
    <property type="entry name" value="Peptidase_M13_C"/>
</dbReference>
<reference evidence="2 3" key="1">
    <citation type="journal article" date="2023" name="Arcadia Sci">
        <title>De novo assembly of a long-read Amblyomma americanum tick genome.</title>
        <authorList>
            <person name="Chou S."/>
            <person name="Poskanzer K.E."/>
            <person name="Rollins M."/>
            <person name="Thuy-Boun P.S."/>
        </authorList>
    </citation>
    <scope>NUCLEOTIDE SEQUENCE [LARGE SCALE GENOMIC DNA]</scope>
    <source>
        <strain evidence="2">F_SG_1</strain>
        <tissue evidence="2">Salivary glands</tissue>
    </source>
</reference>
<dbReference type="Gene3D" id="3.40.390.10">
    <property type="entry name" value="Collagenase (Catalytic Domain)"/>
    <property type="match status" value="1"/>
</dbReference>
<organism evidence="2 3">
    <name type="scientific">Amblyomma americanum</name>
    <name type="common">Lone star tick</name>
    <dbReference type="NCBI Taxonomy" id="6943"/>
    <lineage>
        <taxon>Eukaryota</taxon>
        <taxon>Metazoa</taxon>
        <taxon>Ecdysozoa</taxon>
        <taxon>Arthropoda</taxon>
        <taxon>Chelicerata</taxon>
        <taxon>Arachnida</taxon>
        <taxon>Acari</taxon>
        <taxon>Parasitiformes</taxon>
        <taxon>Ixodida</taxon>
        <taxon>Ixodoidea</taxon>
        <taxon>Ixodidae</taxon>
        <taxon>Amblyomminae</taxon>
        <taxon>Amblyomma</taxon>
    </lineage>
</organism>